<evidence type="ECO:0000256" key="2">
    <source>
        <dbReference type="SAM" id="Phobius"/>
    </source>
</evidence>
<name>A0ABP9NXD7_9PSEU</name>
<reference evidence="4" key="1">
    <citation type="journal article" date="2019" name="Int. J. Syst. Evol. Microbiol.">
        <title>The Global Catalogue of Microorganisms (GCM) 10K type strain sequencing project: providing services to taxonomists for standard genome sequencing and annotation.</title>
        <authorList>
            <consortium name="The Broad Institute Genomics Platform"/>
            <consortium name="The Broad Institute Genome Sequencing Center for Infectious Disease"/>
            <person name="Wu L."/>
            <person name="Ma J."/>
        </authorList>
    </citation>
    <scope>NUCLEOTIDE SEQUENCE [LARGE SCALE GENOMIC DNA]</scope>
    <source>
        <strain evidence="4">JCM 18302</strain>
    </source>
</reference>
<keyword evidence="4" id="KW-1185">Reference proteome</keyword>
<sequence length="94" mass="9647">MTRGTSPLGSREGAWKRPIGGRILAAAATTGDAAEEDPDGRPGLRAAADRRLRAPASDDAGVAATVIVENVIGGLLAAALIVYLVVALVRPERF</sequence>
<evidence type="ECO:0000313" key="3">
    <source>
        <dbReference type="EMBL" id="GAA5136442.1"/>
    </source>
</evidence>
<proteinExistence type="predicted"/>
<keyword evidence="2" id="KW-1133">Transmembrane helix</keyword>
<dbReference type="EMBL" id="BAABJO010000034">
    <property type="protein sequence ID" value="GAA5136442.1"/>
    <property type="molecule type" value="Genomic_DNA"/>
</dbReference>
<comment type="caution">
    <text evidence="3">The sequence shown here is derived from an EMBL/GenBank/DDBJ whole genome shotgun (WGS) entry which is preliminary data.</text>
</comment>
<organism evidence="3 4">
    <name type="scientific">Pseudonocardia adelaidensis</name>
    <dbReference type="NCBI Taxonomy" id="648754"/>
    <lineage>
        <taxon>Bacteria</taxon>
        <taxon>Bacillati</taxon>
        <taxon>Actinomycetota</taxon>
        <taxon>Actinomycetes</taxon>
        <taxon>Pseudonocardiales</taxon>
        <taxon>Pseudonocardiaceae</taxon>
        <taxon>Pseudonocardia</taxon>
    </lineage>
</organism>
<dbReference type="NCBIfam" id="TIGR02115">
    <property type="entry name" value="potass_kdpF"/>
    <property type="match status" value="1"/>
</dbReference>
<dbReference type="Pfam" id="PF09604">
    <property type="entry name" value="Potass_KdpF"/>
    <property type="match status" value="1"/>
</dbReference>
<protein>
    <recommendedName>
        <fullName evidence="5">K+-transporting ATPase KdpF subunit</fullName>
    </recommendedName>
</protein>
<feature type="transmembrane region" description="Helical" evidence="2">
    <location>
        <begin position="71"/>
        <end position="89"/>
    </location>
</feature>
<keyword evidence="2" id="KW-0812">Transmembrane</keyword>
<feature type="region of interest" description="Disordered" evidence="1">
    <location>
        <begin position="28"/>
        <end position="56"/>
    </location>
</feature>
<evidence type="ECO:0008006" key="5">
    <source>
        <dbReference type="Google" id="ProtNLM"/>
    </source>
</evidence>
<dbReference type="InterPro" id="IPR011726">
    <property type="entry name" value="KdpF"/>
</dbReference>
<dbReference type="Proteomes" id="UP001500804">
    <property type="component" value="Unassembled WGS sequence"/>
</dbReference>
<accession>A0ABP9NXD7</accession>
<gene>
    <name evidence="3" type="ORF">GCM10023320_67570</name>
</gene>
<evidence type="ECO:0000313" key="4">
    <source>
        <dbReference type="Proteomes" id="UP001500804"/>
    </source>
</evidence>
<feature type="compositionally biased region" description="Basic and acidic residues" evidence="1">
    <location>
        <begin position="39"/>
        <end position="52"/>
    </location>
</feature>
<evidence type="ECO:0000256" key="1">
    <source>
        <dbReference type="SAM" id="MobiDB-lite"/>
    </source>
</evidence>
<keyword evidence="2" id="KW-0472">Membrane</keyword>